<evidence type="ECO:0000313" key="2">
    <source>
        <dbReference type="EMBL" id="MFC4867251.1"/>
    </source>
</evidence>
<name>A0ABV9SJ06_9ACTN</name>
<organism evidence="2 3">
    <name type="scientific">Streptomonospora arabica</name>
    <dbReference type="NCBI Taxonomy" id="412417"/>
    <lineage>
        <taxon>Bacteria</taxon>
        <taxon>Bacillati</taxon>
        <taxon>Actinomycetota</taxon>
        <taxon>Actinomycetes</taxon>
        <taxon>Streptosporangiales</taxon>
        <taxon>Nocardiopsidaceae</taxon>
        <taxon>Streptomonospora</taxon>
    </lineage>
</organism>
<proteinExistence type="predicted"/>
<reference evidence="3" key="1">
    <citation type="journal article" date="2019" name="Int. J. Syst. Evol. Microbiol.">
        <title>The Global Catalogue of Microorganisms (GCM) 10K type strain sequencing project: providing services to taxonomists for standard genome sequencing and annotation.</title>
        <authorList>
            <consortium name="The Broad Institute Genomics Platform"/>
            <consortium name="The Broad Institute Genome Sequencing Center for Infectious Disease"/>
            <person name="Wu L."/>
            <person name="Ma J."/>
        </authorList>
    </citation>
    <scope>NUCLEOTIDE SEQUENCE [LARGE SCALE GENOMIC DNA]</scope>
    <source>
        <strain evidence="3">CGMCC 4.7304</strain>
    </source>
</reference>
<sequence>MVHAHESEAAFHITAEPQPIAMYNHAMTLPFSKSKITRIGENLVKYKPPREEDLNNLSQILLTYDETLELTTEKIEELGYSCTSRIKNTGTILEKLDRHGGSWLKSIQDLAGLRIVLPTTRNEQDRATGKIAAAFSDFPREPRVIDRRTNPSHGYRAVHVIVYPNGLPVEIQVRTRWQHEWAEMFEKLADLVGRDIRYGYPPRHWWHEIERSADLTPEQEYHLDRVYDAAYAYRESLVELALAISDLIAGLENEESQNESEPEEIQSLWLTVHNDLADLREAIREMEPFSDS</sequence>
<dbReference type="InterPro" id="IPR052366">
    <property type="entry name" value="GTP_Pyrophosphokinase"/>
</dbReference>
<comment type="caution">
    <text evidence="2">The sequence shown here is derived from an EMBL/GenBank/DDBJ whole genome shotgun (WGS) entry which is preliminary data.</text>
</comment>
<dbReference type="RefSeq" id="WP_344147209.1">
    <property type="nucleotide sequence ID" value="NZ_BAAAQI010000019.1"/>
</dbReference>
<feature type="domain" description="RelA/SpoT" evidence="1">
    <location>
        <begin position="84"/>
        <end position="196"/>
    </location>
</feature>
<dbReference type="PANTHER" id="PTHR47837:SF1">
    <property type="entry name" value="GTP PYROPHOSPHOKINASE YJBM"/>
    <property type="match status" value="1"/>
</dbReference>
<dbReference type="Pfam" id="PF04607">
    <property type="entry name" value="RelA_SpoT"/>
    <property type="match status" value="1"/>
</dbReference>
<dbReference type="InterPro" id="IPR043519">
    <property type="entry name" value="NT_sf"/>
</dbReference>
<evidence type="ECO:0000313" key="3">
    <source>
        <dbReference type="Proteomes" id="UP001595858"/>
    </source>
</evidence>
<dbReference type="CDD" id="cd05399">
    <property type="entry name" value="NT_Rel-Spo_like"/>
    <property type="match status" value="1"/>
</dbReference>
<dbReference type="PANTHER" id="PTHR47837">
    <property type="entry name" value="GTP PYROPHOSPHOKINASE YJBM"/>
    <property type="match status" value="1"/>
</dbReference>
<dbReference type="SMART" id="SM00954">
    <property type="entry name" value="RelA_SpoT"/>
    <property type="match status" value="1"/>
</dbReference>
<keyword evidence="3" id="KW-1185">Reference proteome</keyword>
<dbReference type="SUPFAM" id="SSF81301">
    <property type="entry name" value="Nucleotidyltransferase"/>
    <property type="match status" value="1"/>
</dbReference>
<dbReference type="EMBL" id="JBHSIY010000009">
    <property type="protein sequence ID" value="MFC4867251.1"/>
    <property type="molecule type" value="Genomic_DNA"/>
</dbReference>
<protein>
    <recommendedName>
        <fullName evidence="1">RelA/SpoT domain-containing protein</fullName>
    </recommendedName>
</protein>
<gene>
    <name evidence="2" type="ORF">ACFPCZ_11470</name>
</gene>
<evidence type="ECO:0000259" key="1">
    <source>
        <dbReference type="SMART" id="SM00954"/>
    </source>
</evidence>
<accession>A0ABV9SJ06</accession>
<dbReference type="Proteomes" id="UP001595858">
    <property type="component" value="Unassembled WGS sequence"/>
</dbReference>
<dbReference type="Gene3D" id="3.30.460.10">
    <property type="entry name" value="Beta Polymerase, domain 2"/>
    <property type="match status" value="1"/>
</dbReference>
<dbReference type="InterPro" id="IPR007685">
    <property type="entry name" value="RelA_SpoT"/>
</dbReference>